<evidence type="ECO:0000256" key="1">
    <source>
        <dbReference type="ARBA" id="ARBA00007261"/>
    </source>
</evidence>
<keyword evidence="11" id="KW-1185">Reference proteome</keyword>
<proteinExistence type="inferred from homology"/>
<dbReference type="SUPFAM" id="SSF63411">
    <property type="entry name" value="LuxS/MPP-like metallohydrolase"/>
    <property type="match status" value="3"/>
</dbReference>
<reference evidence="10" key="1">
    <citation type="submission" date="2021-11" db="EMBL/GenBank/DDBJ databases">
        <authorList>
            <consortium name="Genoscope - CEA"/>
            <person name="William W."/>
        </authorList>
    </citation>
    <scope>NUCLEOTIDE SEQUENCE</scope>
</reference>
<evidence type="ECO:0000256" key="2">
    <source>
        <dbReference type="ARBA" id="ARBA00022670"/>
    </source>
</evidence>
<dbReference type="Pfam" id="PF00675">
    <property type="entry name" value="Peptidase_M16"/>
    <property type="match status" value="1"/>
</dbReference>
<dbReference type="InterPro" id="IPR050626">
    <property type="entry name" value="Peptidase_M16"/>
</dbReference>
<evidence type="ECO:0000259" key="8">
    <source>
        <dbReference type="Pfam" id="PF00675"/>
    </source>
</evidence>
<dbReference type="GO" id="GO:0046872">
    <property type="term" value="F:metal ion binding"/>
    <property type="evidence" value="ECO:0007669"/>
    <property type="project" value="InterPro"/>
</dbReference>
<dbReference type="PANTHER" id="PTHR43690:SF33">
    <property type="entry name" value="STROMAL PROCESSING PEPTIDASE, CHLOROPLASTIC"/>
    <property type="match status" value="1"/>
</dbReference>
<feature type="domain" description="Peptidase M16 C-terminal" evidence="9">
    <location>
        <begin position="232"/>
        <end position="287"/>
    </location>
</feature>
<organism evidence="10 11">
    <name type="scientific">Pelagomonas calceolata</name>
    <dbReference type="NCBI Taxonomy" id="35677"/>
    <lineage>
        <taxon>Eukaryota</taxon>
        <taxon>Sar</taxon>
        <taxon>Stramenopiles</taxon>
        <taxon>Ochrophyta</taxon>
        <taxon>Pelagophyceae</taxon>
        <taxon>Pelagomonadales</taxon>
        <taxon>Pelagomonadaceae</taxon>
        <taxon>Pelagomonas</taxon>
    </lineage>
</organism>
<dbReference type="InterPro" id="IPR007863">
    <property type="entry name" value="Peptidase_M16_C"/>
</dbReference>
<feature type="domain" description="Peptidase M16 N-terminal" evidence="8">
    <location>
        <begin position="67"/>
        <end position="217"/>
    </location>
</feature>
<evidence type="ECO:0000259" key="9">
    <source>
        <dbReference type="Pfam" id="PF05193"/>
    </source>
</evidence>
<evidence type="ECO:0008006" key="12">
    <source>
        <dbReference type="Google" id="ProtNLM"/>
    </source>
</evidence>
<keyword evidence="2" id="KW-0645">Protease</keyword>
<accession>A0A8J2T2F5</accession>
<feature type="region of interest" description="Disordered" evidence="6">
    <location>
        <begin position="850"/>
        <end position="880"/>
    </location>
</feature>
<evidence type="ECO:0000256" key="7">
    <source>
        <dbReference type="SAM" id="SignalP"/>
    </source>
</evidence>
<keyword evidence="4" id="KW-0862">Zinc</keyword>
<sequence length="1118" mass="121496">MALFHVLAAAYAAATAAFVAKPLPTLKTARPSLRAAPAMVETLLKPDAKLPTHPAFRKGTLKNGLEYVILPNASPAGRFEAHLEVFAGSADEREDQQGIAHLVEHVAYMGSRKRERLFGTGSQTNAYTDFHHTVFYACCPLEAPLPEGALNQLLLGRGGAMLPRALDALCEVLQAQFLPARVEKERAAVLSEMSMVNTIEYRVECQILRTLHAENALARRFPIGLEEQIKAWSVDDVVKFHSEHYRPDNALLYVVGDVKADDVELAIRTAFDGVPKATSPNPVPPCLKAQSRHFPPIVHEWSGGRFDQTSAVPLDGERILEMTDDQKNEYLLPLDVPAVPHPSTGVPVRAHVFQHELLQQFSFHLFAKRPVERITTLAEHRAVTTKRIVLSALQVRLNVLARAEPLFSFVEFQHLDSAREACAVCSLDMNGDAARWEEAVAAAVKETRRMGQFGLTQSELERFGAALVTDSEQLAAMGDQLAHGEQLTHLMETVACEHTFMDPATAHEATVLAVQSLQLDEVNAVARDLMAHVVDFGAPDAARPSAMIACSPAFLADGTPVKIDSEQLLAVAAKAATEPIEPEPELIIPAALMEREDVAKMLPEKVVPRTFAEVAGDEEAKAAAALGVRAQRLANGARIMVKGLPHEAQRGALRLTMAGGREGEAALKSALGSAAVGARTLQEGGAFDPWSREQVELFCVDRLIMVEVTCSEEKITVDFGFPTPPPRSGGCSGVEAALQLVHKILYPGAFLWEPDAFRRAQIGHEQQTETSLRSMEGAAQEKLLEDLLGRDERFLSLGKADADALKLEDVEQCMMAQLDPANVEISVVGDFDAAECERLAVAYVGAVPRPTDVEPLTDRDPSSTNAKLPASPGEPRRVHVPDSDPRAVAYVMGAAPNRLGVLADGRTLVERLLGTSDLSKAPERWRHPLFAAVALSLVQEVANRRLFSVVRERKQLTYDANFRFSEHERIKGGWYLVSVTASPANAEKALDACRETLQALGGSSPPTADNLEAARRVLVNRHLAELTSNKYWCEQLTGCGMDAIPQKTLMGLRDYPRLAEQVTVKDLQVILKALDTSDDKIHTCIGTSGTADSAAAAPPVVESHDAVMINPLMGGRGR</sequence>
<feature type="chain" id="PRO_5035185419" description="Peptidase M16 N-terminal domain-containing protein" evidence="7">
    <location>
        <begin position="17"/>
        <end position="1118"/>
    </location>
</feature>
<dbReference type="Gene3D" id="3.30.830.10">
    <property type="entry name" value="Metalloenzyme, LuxS/M16 peptidase-like"/>
    <property type="match status" value="4"/>
</dbReference>
<dbReference type="OrthoDB" id="952271at2759"/>
<keyword evidence="7" id="KW-0732">Signal</keyword>
<name>A0A8J2T2F5_9STRA</name>
<protein>
    <recommendedName>
        <fullName evidence="12">Peptidase M16 N-terminal domain-containing protein</fullName>
    </recommendedName>
</protein>
<evidence type="ECO:0000313" key="11">
    <source>
        <dbReference type="Proteomes" id="UP000789595"/>
    </source>
</evidence>
<evidence type="ECO:0000256" key="3">
    <source>
        <dbReference type="ARBA" id="ARBA00022801"/>
    </source>
</evidence>
<dbReference type="EMBL" id="CAKKNE010000006">
    <property type="protein sequence ID" value="CAH0380306.1"/>
    <property type="molecule type" value="Genomic_DNA"/>
</dbReference>
<keyword evidence="3" id="KW-0378">Hydrolase</keyword>
<dbReference type="GO" id="GO:0006508">
    <property type="term" value="P:proteolysis"/>
    <property type="evidence" value="ECO:0007669"/>
    <property type="project" value="UniProtKB-KW"/>
</dbReference>
<dbReference type="InterPro" id="IPR011249">
    <property type="entry name" value="Metalloenz_LuxS/M16"/>
</dbReference>
<keyword evidence="5" id="KW-0482">Metalloprotease</keyword>
<dbReference type="PANTHER" id="PTHR43690">
    <property type="entry name" value="NARDILYSIN"/>
    <property type="match status" value="1"/>
</dbReference>
<dbReference type="Proteomes" id="UP000789595">
    <property type="component" value="Unassembled WGS sequence"/>
</dbReference>
<evidence type="ECO:0000256" key="6">
    <source>
        <dbReference type="SAM" id="MobiDB-lite"/>
    </source>
</evidence>
<dbReference type="InterPro" id="IPR011765">
    <property type="entry name" value="Pept_M16_N"/>
</dbReference>
<evidence type="ECO:0000256" key="4">
    <source>
        <dbReference type="ARBA" id="ARBA00022833"/>
    </source>
</evidence>
<dbReference type="GO" id="GO:0008237">
    <property type="term" value="F:metallopeptidase activity"/>
    <property type="evidence" value="ECO:0007669"/>
    <property type="project" value="UniProtKB-KW"/>
</dbReference>
<evidence type="ECO:0000256" key="5">
    <source>
        <dbReference type="ARBA" id="ARBA00023049"/>
    </source>
</evidence>
<feature type="domain" description="Peptidase M16 C-terminal" evidence="9">
    <location>
        <begin position="805"/>
        <end position="1017"/>
    </location>
</feature>
<feature type="signal peptide" evidence="7">
    <location>
        <begin position="1"/>
        <end position="16"/>
    </location>
</feature>
<dbReference type="AlphaFoldDB" id="A0A8J2T2F5"/>
<gene>
    <name evidence="10" type="ORF">PECAL_6P19500</name>
</gene>
<comment type="caution">
    <text evidence="10">The sequence shown here is derived from an EMBL/GenBank/DDBJ whole genome shotgun (WGS) entry which is preliminary data.</text>
</comment>
<evidence type="ECO:0000313" key="10">
    <source>
        <dbReference type="EMBL" id="CAH0380306.1"/>
    </source>
</evidence>
<comment type="similarity">
    <text evidence="1">Belongs to the peptidase M16 family.</text>
</comment>
<dbReference type="Pfam" id="PF05193">
    <property type="entry name" value="Peptidase_M16_C"/>
    <property type="match status" value="2"/>
</dbReference>